<evidence type="ECO:0000313" key="2">
    <source>
        <dbReference type="EMBL" id="KAJ3141931.1"/>
    </source>
</evidence>
<reference evidence="2" key="1">
    <citation type="submission" date="2020-05" db="EMBL/GenBank/DDBJ databases">
        <title>Phylogenomic resolution of chytrid fungi.</title>
        <authorList>
            <person name="Stajich J.E."/>
            <person name="Amses K."/>
            <person name="Simmons R."/>
            <person name="Seto K."/>
            <person name="Myers J."/>
            <person name="Bonds A."/>
            <person name="Quandt C.A."/>
            <person name="Barry K."/>
            <person name="Liu P."/>
            <person name="Grigoriev I."/>
            <person name="Longcore J.E."/>
            <person name="James T.Y."/>
        </authorList>
    </citation>
    <scope>NUCLEOTIDE SEQUENCE</scope>
    <source>
        <strain evidence="2">JEL0513</strain>
    </source>
</reference>
<organism evidence="2 3">
    <name type="scientific">Physocladia obscura</name>
    <dbReference type="NCBI Taxonomy" id="109957"/>
    <lineage>
        <taxon>Eukaryota</taxon>
        <taxon>Fungi</taxon>
        <taxon>Fungi incertae sedis</taxon>
        <taxon>Chytridiomycota</taxon>
        <taxon>Chytridiomycota incertae sedis</taxon>
        <taxon>Chytridiomycetes</taxon>
        <taxon>Chytridiales</taxon>
        <taxon>Chytriomycetaceae</taxon>
        <taxon>Physocladia</taxon>
    </lineage>
</organism>
<feature type="coiled-coil region" evidence="1">
    <location>
        <begin position="2"/>
        <end position="29"/>
    </location>
</feature>
<protein>
    <submittedName>
        <fullName evidence="2">Uncharacterized protein</fullName>
    </submittedName>
</protein>
<accession>A0AAD5TC71</accession>
<comment type="caution">
    <text evidence="2">The sequence shown here is derived from an EMBL/GenBank/DDBJ whole genome shotgun (WGS) entry which is preliminary data.</text>
</comment>
<keyword evidence="3" id="KW-1185">Reference proteome</keyword>
<evidence type="ECO:0000256" key="1">
    <source>
        <dbReference type="SAM" id="Coils"/>
    </source>
</evidence>
<proteinExistence type="predicted"/>
<keyword evidence="1" id="KW-0175">Coiled coil</keyword>
<dbReference type="EMBL" id="JADGJH010000025">
    <property type="protein sequence ID" value="KAJ3141931.1"/>
    <property type="molecule type" value="Genomic_DNA"/>
</dbReference>
<name>A0AAD5TC71_9FUNG</name>
<dbReference type="AlphaFoldDB" id="A0AAD5TC71"/>
<evidence type="ECO:0000313" key="3">
    <source>
        <dbReference type="Proteomes" id="UP001211907"/>
    </source>
</evidence>
<dbReference type="Proteomes" id="UP001211907">
    <property type="component" value="Unassembled WGS sequence"/>
</dbReference>
<sequence length="54" mass="5546">MATELETHIALLEAQLAELKAIVNGASSNPAAALSNTNSAVGNEKEVAALKLEK</sequence>
<gene>
    <name evidence="2" type="ORF">HK100_005327</name>
</gene>